<evidence type="ECO:0000256" key="1">
    <source>
        <dbReference type="ARBA" id="ARBA00004713"/>
    </source>
</evidence>
<evidence type="ECO:0000256" key="3">
    <source>
        <dbReference type="ARBA" id="ARBA00019077"/>
    </source>
</evidence>
<dbReference type="GO" id="GO:0016740">
    <property type="term" value="F:transferase activity"/>
    <property type="evidence" value="ECO:0007669"/>
    <property type="project" value="UniProtKB-KW"/>
</dbReference>
<keyword evidence="4 7" id="KW-0808">Transferase</keyword>
<dbReference type="SUPFAM" id="SSF53756">
    <property type="entry name" value="UDP-Glycosyltransferase/glycogen phosphorylase"/>
    <property type="match status" value="1"/>
</dbReference>
<comment type="caution">
    <text evidence="9">The sequence shown here is derived from an EMBL/GenBank/DDBJ whole genome shotgun (WGS) entry which is preliminary data.</text>
</comment>
<gene>
    <name evidence="9" type="ORF">H8792_006315</name>
</gene>
<evidence type="ECO:0000256" key="6">
    <source>
        <dbReference type="ARBA" id="ARBA00049183"/>
    </source>
</evidence>
<feature type="domain" description="3-deoxy-D-manno-octulosonic-acid transferase N-terminal" evidence="8">
    <location>
        <begin position="44"/>
        <end position="220"/>
    </location>
</feature>
<dbReference type="CDD" id="cd01635">
    <property type="entry name" value="Glycosyltransferase_GTB-type"/>
    <property type="match status" value="1"/>
</dbReference>
<sequence>MRRVLYQFLNGLALPVFAYSAWKRCRRYKKLQQQQSLPEIHDCFRARFGFSTQKFQTGGIWIHAVSVGETRSIFPLLEQLDKHYPDLPITLTSGSTQGAVQALKFSPVPVQHQMIPYDFGFAVKRFLKQIQPQLVIMIETEIWPNLYHACSAADIPLVLANARLKESSFQAYKKWGGKMVQDALNQTRFIAAQFPEDAEHFAQLGAEPQKIRTLGNLKFDLPHDHQLRKRAEEWKASSRIENKFIWVAASTHKDPLGGKSEEQLMLEAHKMVLKKHPDALLILVPRHADRFEEAAQLLSESDLKWAQRSHAANIDSDIQVYLADSVGELMLWFAACNAAFIGGSMVEFGGHNILEPASLHRPVISGPHYANLQALFNTFIRTDSLQITDTPQTLAALLSNFADDPKHQIEFGERAYQAFSHHSGALERLLDAIDPLIHRKKPMDLS</sequence>
<evidence type="ECO:0000256" key="5">
    <source>
        <dbReference type="ARBA" id="ARBA00031445"/>
    </source>
</evidence>
<dbReference type="Pfam" id="PF04413">
    <property type="entry name" value="Glycos_transf_N"/>
    <property type="match status" value="1"/>
</dbReference>
<keyword evidence="7" id="KW-0472">Membrane</keyword>
<reference evidence="9 10" key="1">
    <citation type="submission" date="2020-06" db="EMBL/GenBank/DDBJ databases">
        <authorList>
            <person name="Scott K."/>
        </authorList>
    </citation>
    <scope>NUCLEOTIDE SEQUENCE [LARGE SCALE GENOMIC DNA]</scope>
    <source>
        <strain evidence="9 10">HH1</strain>
    </source>
</reference>
<comment type="pathway">
    <text evidence="1 7">Bacterial outer membrane biogenesis; LPS core biosynthesis.</text>
</comment>
<dbReference type="EC" id="2.4.99.12" evidence="2 7"/>
<comment type="similarity">
    <text evidence="7">Belongs to the glycosyltransferase group 1 family.</text>
</comment>
<evidence type="ECO:0000313" key="10">
    <source>
        <dbReference type="Proteomes" id="UP001193680"/>
    </source>
</evidence>
<dbReference type="EMBL" id="JACBGI020000009">
    <property type="protein sequence ID" value="MBF6057953.1"/>
    <property type="molecule type" value="Genomic_DNA"/>
</dbReference>
<organism evidence="9 10">
    <name type="scientific">Thiomicrorhabdus heinhorstiae</name>
    <dbReference type="NCBI Taxonomy" id="2748010"/>
    <lineage>
        <taxon>Bacteria</taxon>
        <taxon>Pseudomonadati</taxon>
        <taxon>Pseudomonadota</taxon>
        <taxon>Gammaproteobacteria</taxon>
        <taxon>Thiotrichales</taxon>
        <taxon>Piscirickettsiaceae</taxon>
        <taxon>Thiomicrorhabdus</taxon>
    </lineage>
</organism>
<reference evidence="9 10" key="2">
    <citation type="submission" date="2020-11" db="EMBL/GenBank/DDBJ databases">
        <title>Sulfur oxidizing isolate from Hospital Hole Sinkhole.</title>
        <authorList>
            <person name="Scott K.M."/>
        </authorList>
    </citation>
    <scope>NUCLEOTIDE SEQUENCE [LARGE SCALE GENOMIC DNA]</scope>
    <source>
        <strain evidence="9 10">HH1</strain>
    </source>
</reference>
<keyword evidence="10" id="KW-1185">Reference proteome</keyword>
<dbReference type="Gene3D" id="3.40.50.2000">
    <property type="entry name" value="Glycogen Phosphorylase B"/>
    <property type="match status" value="1"/>
</dbReference>
<evidence type="ECO:0000256" key="4">
    <source>
        <dbReference type="ARBA" id="ARBA00022679"/>
    </source>
</evidence>
<keyword evidence="7" id="KW-0448">Lipopolysaccharide biosynthesis</keyword>
<comment type="catalytic activity">
    <reaction evidence="6 7">
        <text>lipid IVA (E. coli) + CMP-3-deoxy-beta-D-manno-octulosonate = alpha-Kdo-(2-&gt;6)-lipid IVA (E. coli) + CMP + H(+)</text>
        <dbReference type="Rhea" id="RHEA:28066"/>
        <dbReference type="ChEBI" id="CHEBI:15378"/>
        <dbReference type="ChEBI" id="CHEBI:58603"/>
        <dbReference type="ChEBI" id="CHEBI:60364"/>
        <dbReference type="ChEBI" id="CHEBI:60377"/>
        <dbReference type="ChEBI" id="CHEBI:85987"/>
        <dbReference type="EC" id="2.4.99.12"/>
    </reaction>
</comment>
<dbReference type="InterPro" id="IPR038107">
    <property type="entry name" value="Glycos_transf_N_sf"/>
</dbReference>
<accession>A0ABS0BXX5</accession>
<comment type="subcellular location">
    <subcellularLocation>
        <location evidence="7">Cell membrane</location>
    </subcellularLocation>
</comment>
<name>A0ABS0BXX5_9GAMM</name>
<evidence type="ECO:0000259" key="8">
    <source>
        <dbReference type="Pfam" id="PF04413"/>
    </source>
</evidence>
<evidence type="ECO:0000256" key="7">
    <source>
        <dbReference type="RuleBase" id="RU365103"/>
    </source>
</evidence>
<dbReference type="Proteomes" id="UP001193680">
    <property type="component" value="Unassembled WGS sequence"/>
</dbReference>
<dbReference type="InterPro" id="IPR007507">
    <property type="entry name" value="Glycos_transf_N"/>
</dbReference>
<dbReference type="PANTHER" id="PTHR42755">
    <property type="entry name" value="3-DEOXY-MANNO-OCTULOSONATE CYTIDYLYLTRANSFERASE"/>
    <property type="match status" value="1"/>
</dbReference>
<evidence type="ECO:0000313" key="9">
    <source>
        <dbReference type="EMBL" id="MBF6057953.1"/>
    </source>
</evidence>
<evidence type="ECO:0000256" key="2">
    <source>
        <dbReference type="ARBA" id="ARBA00012621"/>
    </source>
</evidence>
<comment type="function">
    <text evidence="7">Involved in lipopolysaccharide (LPS) biosynthesis. Catalyzes the transfer of 3-deoxy-D-manno-octulosonate (Kdo) residue(s) from CMP-Kdo to lipid IV(A), the tetraacyldisaccharide-1,4'-bisphosphate precursor of lipid A.</text>
</comment>
<dbReference type="PANTHER" id="PTHR42755:SF1">
    <property type="entry name" value="3-DEOXY-D-MANNO-OCTULOSONIC ACID TRANSFERASE, MITOCHONDRIAL-RELATED"/>
    <property type="match status" value="1"/>
</dbReference>
<dbReference type="Gene3D" id="3.40.50.11720">
    <property type="entry name" value="3-Deoxy-D-manno-octulosonic-acid transferase, N-terminal domain"/>
    <property type="match status" value="1"/>
</dbReference>
<dbReference type="InterPro" id="IPR039901">
    <property type="entry name" value="Kdotransferase"/>
</dbReference>
<proteinExistence type="inferred from homology"/>
<keyword evidence="7" id="KW-1003">Cell membrane</keyword>
<dbReference type="RefSeq" id="WP_185978100.1">
    <property type="nucleotide sequence ID" value="NZ_JACBGI020000009.1"/>
</dbReference>
<protein>
    <recommendedName>
        <fullName evidence="3 7">3-deoxy-D-manno-octulosonic acid transferase</fullName>
        <shortName evidence="7">Kdo transferase</shortName>
        <ecNumber evidence="2 7">2.4.99.12</ecNumber>
    </recommendedName>
    <alternativeName>
        <fullName evidence="5 7">Lipid IV(A) 3-deoxy-D-manno-octulosonic acid transferase</fullName>
    </alternativeName>
</protein>